<evidence type="ECO:0000256" key="2">
    <source>
        <dbReference type="ARBA" id="ARBA00023015"/>
    </source>
</evidence>
<sequence length="305" mass="33582">MPVQIHHIRYVIAAVENGSFRRAASTLSVQESALSRRVGELEARLGVPLFVRNHCGVKPTEAGEKFVRRGRNAIEQIQLALAEARSDAKPLEDTLRIGIFSSLASGFLADLIRTFGAAYPNVQLTFTAANPAKQVAAVRRFELDIAFLTGTARWDGCEVQPLWSERVFVVLPETDPRGDAMTMHLPDLRTDRFIVTRAPPGEEIHDFLIQRLAALGHHPDIVRHDVGRDDLIQLVALGHGLTLTSEATIAAKAPGVRFRPLADELLPFSAVWASRNENPALLMLLETARQLSLDAAYHPTAEPET</sequence>
<accession>A0A421BK62</accession>
<dbReference type="Gene3D" id="3.40.190.10">
    <property type="entry name" value="Periplasmic binding protein-like II"/>
    <property type="match status" value="2"/>
</dbReference>
<dbReference type="Gene3D" id="1.10.10.10">
    <property type="entry name" value="Winged helix-like DNA-binding domain superfamily/Winged helix DNA-binding domain"/>
    <property type="match status" value="1"/>
</dbReference>
<keyword evidence="3" id="KW-0238">DNA-binding</keyword>
<reference evidence="6 7" key="1">
    <citation type="submission" date="2018-10" db="EMBL/GenBank/DDBJ databases">
        <title>Rhodobacter sp . BO-81.</title>
        <authorList>
            <person name="Im W.T."/>
        </authorList>
    </citation>
    <scope>NUCLEOTIDE SEQUENCE [LARGE SCALE GENOMIC DNA]</scope>
    <source>
        <strain evidence="6 7">BO-81</strain>
    </source>
</reference>
<dbReference type="FunFam" id="1.10.10.10:FF:000001">
    <property type="entry name" value="LysR family transcriptional regulator"/>
    <property type="match status" value="1"/>
</dbReference>
<dbReference type="PROSITE" id="PS50931">
    <property type="entry name" value="HTH_LYSR"/>
    <property type="match status" value="1"/>
</dbReference>
<dbReference type="PRINTS" id="PR00039">
    <property type="entry name" value="HTHLYSR"/>
</dbReference>
<dbReference type="InterPro" id="IPR036388">
    <property type="entry name" value="WH-like_DNA-bd_sf"/>
</dbReference>
<comment type="caution">
    <text evidence="6">The sequence shown here is derived from an EMBL/GenBank/DDBJ whole genome shotgun (WGS) entry which is preliminary data.</text>
</comment>
<name>A0A421BK62_9RHOB</name>
<dbReference type="PANTHER" id="PTHR30346:SF0">
    <property type="entry name" value="HCA OPERON TRANSCRIPTIONAL ACTIVATOR HCAR"/>
    <property type="match status" value="1"/>
</dbReference>
<dbReference type="CDD" id="cd08414">
    <property type="entry name" value="PBP2_LTTR_aromatics_like"/>
    <property type="match status" value="1"/>
</dbReference>
<feature type="domain" description="HTH lysR-type" evidence="5">
    <location>
        <begin position="3"/>
        <end position="60"/>
    </location>
</feature>
<dbReference type="InterPro" id="IPR036390">
    <property type="entry name" value="WH_DNA-bd_sf"/>
</dbReference>
<dbReference type="PANTHER" id="PTHR30346">
    <property type="entry name" value="TRANSCRIPTIONAL DUAL REGULATOR HCAR-RELATED"/>
    <property type="match status" value="1"/>
</dbReference>
<dbReference type="InterPro" id="IPR000847">
    <property type="entry name" value="LysR_HTH_N"/>
</dbReference>
<organism evidence="6 7">
    <name type="scientific">Paenirhodobacter hankyongi</name>
    <dbReference type="NCBI Taxonomy" id="2294033"/>
    <lineage>
        <taxon>Bacteria</taxon>
        <taxon>Pseudomonadati</taxon>
        <taxon>Pseudomonadota</taxon>
        <taxon>Alphaproteobacteria</taxon>
        <taxon>Rhodobacterales</taxon>
        <taxon>Rhodobacter group</taxon>
        <taxon>Paenirhodobacter</taxon>
    </lineage>
</organism>
<dbReference type="SUPFAM" id="SSF53850">
    <property type="entry name" value="Periplasmic binding protein-like II"/>
    <property type="match status" value="1"/>
</dbReference>
<protein>
    <submittedName>
        <fullName evidence="6">LysR family transcriptional regulator</fullName>
    </submittedName>
</protein>
<comment type="similarity">
    <text evidence="1">Belongs to the LysR transcriptional regulatory family.</text>
</comment>
<proteinExistence type="inferred from homology"/>
<dbReference type="Pfam" id="PF00126">
    <property type="entry name" value="HTH_1"/>
    <property type="match status" value="1"/>
</dbReference>
<dbReference type="EMBL" id="RCHI01000018">
    <property type="protein sequence ID" value="RLL62919.1"/>
    <property type="molecule type" value="Genomic_DNA"/>
</dbReference>
<dbReference type="GO" id="GO:0003677">
    <property type="term" value="F:DNA binding"/>
    <property type="evidence" value="ECO:0007669"/>
    <property type="project" value="UniProtKB-KW"/>
</dbReference>
<evidence type="ECO:0000256" key="3">
    <source>
        <dbReference type="ARBA" id="ARBA00023125"/>
    </source>
</evidence>
<dbReference type="SUPFAM" id="SSF46785">
    <property type="entry name" value="Winged helix' DNA-binding domain"/>
    <property type="match status" value="1"/>
</dbReference>
<dbReference type="InterPro" id="IPR005119">
    <property type="entry name" value="LysR_subst-bd"/>
</dbReference>
<keyword evidence="4" id="KW-0804">Transcription</keyword>
<dbReference type="Proteomes" id="UP000279673">
    <property type="component" value="Unassembled WGS sequence"/>
</dbReference>
<evidence type="ECO:0000256" key="1">
    <source>
        <dbReference type="ARBA" id="ARBA00009437"/>
    </source>
</evidence>
<evidence type="ECO:0000256" key="4">
    <source>
        <dbReference type="ARBA" id="ARBA00023163"/>
    </source>
</evidence>
<keyword evidence="7" id="KW-1185">Reference proteome</keyword>
<dbReference type="RefSeq" id="WP_121534626.1">
    <property type="nucleotide sequence ID" value="NZ_RCHI01000018.1"/>
</dbReference>
<evidence type="ECO:0000313" key="6">
    <source>
        <dbReference type="EMBL" id="RLL62919.1"/>
    </source>
</evidence>
<gene>
    <name evidence="6" type="ORF">DYS74_15720</name>
</gene>
<dbReference type="GO" id="GO:0003700">
    <property type="term" value="F:DNA-binding transcription factor activity"/>
    <property type="evidence" value="ECO:0007669"/>
    <property type="project" value="InterPro"/>
</dbReference>
<dbReference type="GO" id="GO:0032993">
    <property type="term" value="C:protein-DNA complex"/>
    <property type="evidence" value="ECO:0007669"/>
    <property type="project" value="TreeGrafter"/>
</dbReference>
<dbReference type="Pfam" id="PF03466">
    <property type="entry name" value="LysR_substrate"/>
    <property type="match status" value="1"/>
</dbReference>
<evidence type="ECO:0000259" key="5">
    <source>
        <dbReference type="PROSITE" id="PS50931"/>
    </source>
</evidence>
<dbReference type="AlphaFoldDB" id="A0A421BK62"/>
<evidence type="ECO:0000313" key="7">
    <source>
        <dbReference type="Proteomes" id="UP000279673"/>
    </source>
</evidence>
<keyword evidence="2" id="KW-0805">Transcription regulation</keyword>